<feature type="domain" description="KANL3/Tex30 alpha/beta hydrolase-like" evidence="1">
    <location>
        <begin position="34"/>
        <end position="201"/>
    </location>
</feature>
<gene>
    <name evidence="2" type="ORF">P6U19_16310</name>
</gene>
<dbReference type="Gene3D" id="3.40.50.1820">
    <property type="entry name" value="alpha/beta hydrolase"/>
    <property type="match status" value="1"/>
</dbReference>
<accession>A0AAJ1K3L9</accession>
<dbReference type="InterPro" id="IPR046879">
    <property type="entry name" value="KANL3/Tex30_Abhydrolase"/>
</dbReference>
<dbReference type="PIRSF" id="PIRSF033634">
    <property type="entry name" value="UCP033634"/>
    <property type="match status" value="1"/>
</dbReference>
<protein>
    <submittedName>
        <fullName evidence="2">Alpha/beta hydrolase</fullName>
    </submittedName>
</protein>
<dbReference type="Proteomes" id="UP001216801">
    <property type="component" value="Unassembled WGS sequence"/>
</dbReference>
<proteinExistence type="predicted"/>
<dbReference type="AlphaFoldDB" id="A0AAJ1K3L9"/>
<dbReference type="Pfam" id="PF20408">
    <property type="entry name" value="Abhydrolase_11"/>
    <property type="match status" value="1"/>
</dbReference>
<evidence type="ECO:0000313" key="3">
    <source>
        <dbReference type="Proteomes" id="UP001216801"/>
    </source>
</evidence>
<comment type="caution">
    <text evidence="2">The sequence shown here is derived from an EMBL/GenBank/DDBJ whole genome shotgun (WGS) entry which is preliminary data.</text>
</comment>
<dbReference type="RefSeq" id="WP_277616596.1">
    <property type="nucleotide sequence ID" value="NZ_JARPRP010000010.1"/>
</dbReference>
<dbReference type="GO" id="GO:0016787">
    <property type="term" value="F:hydrolase activity"/>
    <property type="evidence" value="ECO:0007669"/>
    <property type="project" value="UniProtKB-KW"/>
</dbReference>
<dbReference type="InterPro" id="IPR017018">
    <property type="entry name" value="UCP033634"/>
</dbReference>
<dbReference type="EMBL" id="JARPRR010000011">
    <property type="protein sequence ID" value="MDG0954157.1"/>
    <property type="molecule type" value="Genomic_DNA"/>
</dbReference>
<organism evidence="2 3">
    <name type="scientific">Bacillus paranthracis</name>
    <dbReference type="NCBI Taxonomy" id="2026186"/>
    <lineage>
        <taxon>Bacteria</taxon>
        <taxon>Bacillati</taxon>
        <taxon>Bacillota</taxon>
        <taxon>Bacilli</taxon>
        <taxon>Bacillales</taxon>
        <taxon>Bacillaceae</taxon>
        <taxon>Bacillus</taxon>
        <taxon>Bacillus cereus group</taxon>
    </lineage>
</organism>
<name>A0AAJ1K3L9_9BACI</name>
<evidence type="ECO:0000259" key="1">
    <source>
        <dbReference type="Pfam" id="PF20408"/>
    </source>
</evidence>
<sequence length="215" mass="24872">MNINRKKIQIKDKTIDYTHIKVDSKIICFMFSEAGYKYDSPLFYYSTRVMLQNNIDIVRVHYSYDEKTMKKNNEELAKIMMDDINPVMMEVLKNGQYSDTIFLGKSLGTIPIANELMKREEFLNSTMILLTPLLRSASIFESILNSQHRGLLVIGDKDYHYNSTQITQLNKTNLRIDVVQNADHSLDIEGFEVANSIVALSKIMERLQEIISSNE</sequence>
<evidence type="ECO:0000313" key="2">
    <source>
        <dbReference type="EMBL" id="MDG0954157.1"/>
    </source>
</evidence>
<reference evidence="2" key="1">
    <citation type="submission" date="2023-03" db="EMBL/GenBank/DDBJ databases">
        <title>Genetic diversity of Bacillus cereus sensu lato isolates from Slovenia.</title>
        <authorList>
            <person name="Abdelli M."/>
        </authorList>
    </citation>
    <scope>NUCLEOTIDE SEQUENCE</scope>
    <source>
        <strain evidence="2">SIBC39</strain>
    </source>
</reference>
<dbReference type="InterPro" id="IPR029058">
    <property type="entry name" value="AB_hydrolase_fold"/>
</dbReference>
<keyword evidence="2" id="KW-0378">Hydrolase</keyword>